<evidence type="ECO:0000313" key="3">
    <source>
        <dbReference type="EMBL" id="CAF4415251.1"/>
    </source>
</evidence>
<evidence type="ECO:0000313" key="2">
    <source>
        <dbReference type="EMBL" id="CAF2123612.1"/>
    </source>
</evidence>
<evidence type="ECO:0000256" key="1">
    <source>
        <dbReference type="SAM" id="MobiDB-lite"/>
    </source>
</evidence>
<feature type="non-terminal residue" evidence="2">
    <location>
        <position position="90"/>
    </location>
</feature>
<sequence length="90" mass="10327">IINHFDQVNQIISTTIASPTSTSTADPTSSLPSSSDQTKINKKSKSRAVLDRKNKERFQQLKLKRQQHTIKRKIHHQWTAALIKEYLDSI</sequence>
<dbReference type="EMBL" id="CAJNRE010014010">
    <property type="protein sequence ID" value="CAF2123612.1"/>
    <property type="molecule type" value="Genomic_DNA"/>
</dbReference>
<evidence type="ECO:0000313" key="4">
    <source>
        <dbReference type="Proteomes" id="UP000663824"/>
    </source>
</evidence>
<accession>A0A816VJ43</accession>
<reference evidence="2" key="1">
    <citation type="submission" date="2021-02" db="EMBL/GenBank/DDBJ databases">
        <authorList>
            <person name="Nowell W R."/>
        </authorList>
    </citation>
    <scope>NUCLEOTIDE SEQUENCE</scope>
</reference>
<organism evidence="2 4">
    <name type="scientific">Rotaria magnacalcarata</name>
    <dbReference type="NCBI Taxonomy" id="392030"/>
    <lineage>
        <taxon>Eukaryota</taxon>
        <taxon>Metazoa</taxon>
        <taxon>Spiralia</taxon>
        <taxon>Gnathifera</taxon>
        <taxon>Rotifera</taxon>
        <taxon>Eurotatoria</taxon>
        <taxon>Bdelloidea</taxon>
        <taxon>Philodinida</taxon>
        <taxon>Philodinidae</taxon>
        <taxon>Rotaria</taxon>
    </lineage>
</organism>
<feature type="compositionally biased region" description="Low complexity" evidence="1">
    <location>
        <begin position="17"/>
        <end position="38"/>
    </location>
</feature>
<gene>
    <name evidence="2" type="ORF">MBJ925_LOCUS26347</name>
    <name evidence="3" type="ORF">SMN809_LOCUS31089</name>
</gene>
<feature type="compositionally biased region" description="Basic and acidic residues" evidence="1">
    <location>
        <begin position="48"/>
        <end position="57"/>
    </location>
</feature>
<dbReference type="Proteomes" id="UP000663824">
    <property type="component" value="Unassembled WGS sequence"/>
</dbReference>
<feature type="region of interest" description="Disordered" evidence="1">
    <location>
        <begin position="17"/>
        <end position="57"/>
    </location>
</feature>
<comment type="caution">
    <text evidence="2">The sequence shown here is derived from an EMBL/GenBank/DDBJ whole genome shotgun (WGS) entry which is preliminary data.</text>
</comment>
<protein>
    <submittedName>
        <fullName evidence="2">Uncharacterized protein</fullName>
    </submittedName>
</protein>
<proteinExistence type="predicted"/>
<name>A0A816VJ43_9BILA</name>
<dbReference type="EMBL" id="CAJOBI010060961">
    <property type="protein sequence ID" value="CAF4415251.1"/>
    <property type="molecule type" value="Genomic_DNA"/>
</dbReference>
<dbReference type="AlphaFoldDB" id="A0A816VJ43"/>
<feature type="non-terminal residue" evidence="2">
    <location>
        <position position="1"/>
    </location>
</feature>
<dbReference type="Proteomes" id="UP000676336">
    <property type="component" value="Unassembled WGS sequence"/>
</dbReference>